<dbReference type="EMBL" id="UGCO01000001">
    <property type="protein sequence ID" value="STI77705.1"/>
    <property type="molecule type" value="Genomic_DNA"/>
</dbReference>
<keyword evidence="1" id="KW-0472">Membrane</keyword>
<evidence type="ECO:0000256" key="1">
    <source>
        <dbReference type="SAM" id="Phobius"/>
    </source>
</evidence>
<accession>A0A376TKD9</accession>
<sequence>MNNVMAHTRRYICWAGNSVIFTPGIHEPVTCFGAQPSPSIPPASPAIKGPPNPATALAIPAAQVFAAAAASPTFAVAPTMLTAIIPVLAICPVVAILSTVSALLSRWSSSANFSCALFFRHLFVLPAELAGLFILRHSKTKIQ</sequence>
<dbReference type="AlphaFoldDB" id="A0A376TKD9"/>
<name>A0A376TKD9_ECOLX</name>
<proteinExistence type="predicted"/>
<protein>
    <submittedName>
        <fullName evidence="2">Uncharacterized protein</fullName>
    </submittedName>
</protein>
<evidence type="ECO:0000313" key="2">
    <source>
        <dbReference type="EMBL" id="STI77705.1"/>
    </source>
</evidence>
<dbReference type="Proteomes" id="UP000254405">
    <property type="component" value="Unassembled WGS sequence"/>
</dbReference>
<gene>
    <name evidence="2" type="ORF">NCTC8985_03006</name>
</gene>
<evidence type="ECO:0000313" key="3">
    <source>
        <dbReference type="Proteomes" id="UP000254405"/>
    </source>
</evidence>
<keyword evidence="1" id="KW-1133">Transmembrane helix</keyword>
<feature type="transmembrane region" description="Helical" evidence="1">
    <location>
        <begin position="81"/>
        <end position="104"/>
    </location>
</feature>
<keyword evidence="1" id="KW-0812">Transmembrane</keyword>
<organism evidence="2 3">
    <name type="scientific">Escherichia coli</name>
    <dbReference type="NCBI Taxonomy" id="562"/>
    <lineage>
        <taxon>Bacteria</taxon>
        <taxon>Pseudomonadati</taxon>
        <taxon>Pseudomonadota</taxon>
        <taxon>Gammaproteobacteria</taxon>
        <taxon>Enterobacterales</taxon>
        <taxon>Enterobacteriaceae</taxon>
        <taxon>Escherichia</taxon>
    </lineage>
</organism>
<feature type="transmembrane region" description="Helical" evidence="1">
    <location>
        <begin position="116"/>
        <end position="135"/>
    </location>
</feature>
<reference evidence="2 3" key="1">
    <citation type="submission" date="2018-06" db="EMBL/GenBank/DDBJ databases">
        <authorList>
            <consortium name="Pathogen Informatics"/>
            <person name="Doyle S."/>
        </authorList>
    </citation>
    <scope>NUCLEOTIDE SEQUENCE [LARGE SCALE GENOMIC DNA]</scope>
    <source>
        <strain evidence="2 3">NCTC8985</strain>
    </source>
</reference>